<dbReference type="GO" id="GO:0009249">
    <property type="term" value="P:protein lipoylation"/>
    <property type="evidence" value="ECO:0007669"/>
    <property type="project" value="InterPro"/>
</dbReference>
<evidence type="ECO:0000313" key="2">
    <source>
        <dbReference type="EMBL" id="GIX98242.1"/>
    </source>
</evidence>
<sequence>MDKLPVVIVRNLGKLCYRKALESSKEACRDIVKNISSKDFESIKNYLFLVEHDPVYTVGIRNKQYVKDENKLKSLGADFVVTDRGGLITFHGHGQLVSYPVLYLGQFNTKKV</sequence>
<dbReference type="GO" id="GO:0033819">
    <property type="term" value="F:lipoyl(octanoyl) transferase activity"/>
    <property type="evidence" value="ECO:0007669"/>
    <property type="project" value="InterPro"/>
</dbReference>
<name>A0AAV4PLJ1_9ARAC</name>
<reference evidence="2 3" key="1">
    <citation type="submission" date="2021-06" db="EMBL/GenBank/DDBJ databases">
        <title>Caerostris darwini draft genome.</title>
        <authorList>
            <person name="Kono N."/>
            <person name="Arakawa K."/>
        </authorList>
    </citation>
    <scope>NUCLEOTIDE SEQUENCE [LARGE SCALE GENOMIC DNA]</scope>
</reference>
<dbReference type="PROSITE" id="PS51733">
    <property type="entry name" value="BPL_LPL_CATALYTIC"/>
    <property type="match status" value="1"/>
</dbReference>
<dbReference type="Proteomes" id="UP001054837">
    <property type="component" value="Unassembled WGS sequence"/>
</dbReference>
<evidence type="ECO:0000259" key="1">
    <source>
        <dbReference type="PROSITE" id="PS51733"/>
    </source>
</evidence>
<comment type="caution">
    <text evidence="2">The sequence shown here is derived from an EMBL/GenBank/DDBJ whole genome shotgun (WGS) entry which is preliminary data.</text>
</comment>
<dbReference type="AlphaFoldDB" id="A0AAV4PLJ1"/>
<proteinExistence type="predicted"/>
<dbReference type="InterPro" id="IPR045864">
    <property type="entry name" value="aa-tRNA-synth_II/BPL/LPL"/>
</dbReference>
<dbReference type="PANTHER" id="PTHR10993">
    <property type="entry name" value="OCTANOYLTRANSFERASE"/>
    <property type="match status" value="1"/>
</dbReference>
<evidence type="ECO:0000313" key="3">
    <source>
        <dbReference type="Proteomes" id="UP001054837"/>
    </source>
</evidence>
<dbReference type="InterPro" id="IPR020605">
    <property type="entry name" value="Octanoyltransferase_CS"/>
</dbReference>
<feature type="domain" description="BPL/LPL catalytic" evidence="1">
    <location>
        <begin position="41"/>
        <end position="112"/>
    </location>
</feature>
<gene>
    <name evidence="2" type="primary">CG9804</name>
    <name evidence="2" type="ORF">CDAR_115781</name>
</gene>
<organism evidence="2 3">
    <name type="scientific">Caerostris darwini</name>
    <dbReference type="NCBI Taxonomy" id="1538125"/>
    <lineage>
        <taxon>Eukaryota</taxon>
        <taxon>Metazoa</taxon>
        <taxon>Ecdysozoa</taxon>
        <taxon>Arthropoda</taxon>
        <taxon>Chelicerata</taxon>
        <taxon>Arachnida</taxon>
        <taxon>Araneae</taxon>
        <taxon>Araneomorphae</taxon>
        <taxon>Entelegynae</taxon>
        <taxon>Araneoidea</taxon>
        <taxon>Araneidae</taxon>
        <taxon>Caerostris</taxon>
    </lineage>
</organism>
<dbReference type="PANTHER" id="PTHR10993:SF7">
    <property type="entry name" value="LIPOYLTRANSFERASE 2, MITOCHONDRIAL-RELATED"/>
    <property type="match status" value="1"/>
</dbReference>
<dbReference type="InterPro" id="IPR004143">
    <property type="entry name" value="BPL_LPL_catalytic"/>
</dbReference>
<accession>A0AAV4PLJ1</accession>
<keyword evidence="3" id="KW-1185">Reference proteome</keyword>
<dbReference type="EMBL" id="BPLQ01003129">
    <property type="protein sequence ID" value="GIX98242.1"/>
    <property type="molecule type" value="Genomic_DNA"/>
</dbReference>
<dbReference type="PROSITE" id="PS01313">
    <property type="entry name" value="LIPB"/>
    <property type="match status" value="1"/>
</dbReference>
<protein>
    <recommendedName>
        <fullName evidence="1">BPL/LPL catalytic domain-containing protein</fullName>
    </recommendedName>
</protein>
<dbReference type="Pfam" id="PF21948">
    <property type="entry name" value="LplA-B_cat"/>
    <property type="match status" value="1"/>
</dbReference>
<dbReference type="Gene3D" id="3.30.930.10">
    <property type="entry name" value="Bira Bifunctional Protein, Domain 2"/>
    <property type="match status" value="1"/>
</dbReference>
<dbReference type="SUPFAM" id="SSF55681">
    <property type="entry name" value="Class II aaRS and biotin synthetases"/>
    <property type="match status" value="1"/>
</dbReference>